<dbReference type="AlphaFoldDB" id="A0A5N6UFI7"/>
<keyword evidence="3" id="KW-1185">Reference proteome</keyword>
<dbReference type="Proteomes" id="UP000326950">
    <property type="component" value="Unassembled WGS sequence"/>
</dbReference>
<dbReference type="OrthoDB" id="10523525at2759"/>
<gene>
    <name evidence="2" type="ORF">BDV40DRAFT_278440</name>
</gene>
<sequence>MKYHSYKQFLLLFPPPLLTPIFLQCPAGADADDNAHNILCPICSNRINQSPSAQPSPTDGIWQLVQQR</sequence>
<name>A0A5N6UFI7_ASPTM</name>
<feature type="signal peptide" evidence="1">
    <location>
        <begin position="1"/>
        <end position="31"/>
    </location>
</feature>
<evidence type="ECO:0000313" key="3">
    <source>
        <dbReference type="Proteomes" id="UP000326950"/>
    </source>
</evidence>
<dbReference type="EMBL" id="ML738725">
    <property type="protein sequence ID" value="KAE8157387.1"/>
    <property type="molecule type" value="Genomic_DNA"/>
</dbReference>
<accession>A0A5N6UFI7</accession>
<evidence type="ECO:0000256" key="1">
    <source>
        <dbReference type="SAM" id="SignalP"/>
    </source>
</evidence>
<evidence type="ECO:0008006" key="4">
    <source>
        <dbReference type="Google" id="ProtNLM"/>
    </source>
</evidence>
<organism evidence="2 3">
    <name type="scientific">Aspergillus tamarii</name>
    <dbReference type="NCBI Taxonomy" id="41984"/>
    <lineage>
        <taxon>Eukaryota</taxon>
        <taxon>Fungi</taxon>
        <taxon>Dikarya</taxon>
        <taxon>Ascomycota</taxon>
        <taxon>Pezizomycotina</taxon>
        <taxon>Eurotiomycetes</taxon>
        <taxon>Eurotiomycetidae</taxon>
        <taxon>Eurotiales</taxon>
        <taxon>Aspergillaceae</taxon>
        <taxon>Aspergillus</taxon>
        <taxon>Aspergillus subgen. Circumdati</taxon>
    </lineage>
</organism>
<reference evidence="2 3" key="1">
    <citation type="submission" date="2019-04" db="EMBL/GenBank/DDBJ databases">
        <title>Friends and foes A comparative genomics study of 23 Aspergillus species from section Flavi.</title>
        <authorList>
            <consortium name="DOE Joint Genome Institute"/>
            <person name="Kjaerbolling I."/>
            <person name="Vesth T."/>
            <person name="Frisvad J.C."/>
            <person name="Nybo J.L."/>
            <person name="Theobald S."/>
            <person name="Kildgaard S."/>
            <person name="Isbrandt T."/>
            <person name="Kuo A."/>
            <person name="Sato A."/>
            <person name="Lyhne E.K."/>
            <person name="Kogle M.E."/>
            <person name="Wiebenga A."/>
            <person name="Kun R.S."/>
            <person name="Lubbers R.J."/>
            <person name="Makela M.R."/>
            <person name="Barry K."/>
            <person name="Chovatia M."/>
            <person name="Clum A."/>
            <person name="Daum C."/>
            <person name="Haridas S."/>
            <person name="He G."/>
            <person name="LaButti K."/>
            <person name="Lipzen A."/>
            <person name="Mondo S."/>
            <person name="Riley R."/>
            <person name="Salamov A."/>
            <person name="Simmons B.A."/>
            <person name="Magnuson J.K."/>
            <person name="Henrissat B."/>
            <person name="Mortensen U.H."/>
            <person name="Larsen T.O."/>
            <person name="Devries R.P."/>
            <person name="Grigoriev I.V."/>
            <person name="Machida M."/>
            <person name="Baker S.E."/>
            <person name="Andersen M.R."/>
        </authorList>
    </citation>
    <scope>NUCLEOTIDE SEQUENCE [LARGE SCALE GENOMIC DNA]</scope>
    <source>
        <strain evidence="2 3">CBS 117626</strain>
    </source>
</reference>
<evidence type="ECO:0000313" key="2">
    <source>
        <dbReference type="EMBL" id="KAE8157387.1"/>
    </source>
</evidence>
<proteinExistence type="predicted"/>
<keyword evidence="1" id="KW-0732">Signal</keyword>
<feature type="chain" id="PRO_5024826147" description="LITAF domain-containing protein" evidence="1">
    <location>
        <begin position="32"/>
        <end position="68"/>
    </location>
</feature>
<protein>
    <recommendedName>
        <fullName evidence="4">LITAF domain-containing protein</fullName>
    </recommendedName>
</protein>